<dbReference type="InterPro" id="IPR003482">
    <property type="entry name" value="Whib"/>
</dbReference>
<dbReference type="GO" id="GO:0047134">
    <property type="term" value="F:protein-disulfide reductase [NAD(P)H] activity"/>
    <property type="evidence" value="ECO:0007669"/>
    <property type="project" value="TreeGrafter"/>
</dbReference>
<comment type="PTM">
    <text evidence="11">The Fe-S cluster can be nitrosylated by nitric oxide (NO).</text>
</comment>
<dbReference type="InterPro" id="IPR034768">
    <property type="entry name" value="4FE4S_WBL"/>
</dbReference>
<feature type="domain" description="4Fe-4S Wbl-type" evidence="12">
    <location>
        <begin position="24"/>
        <end position="81"/>
    </location>
</feature>
<dbReference type="HAMAP" id="MF_01479">
    <property type="entry name" value="WhiB"/>
    <property type="match status" value="1"/>
</dbReference>
<dbReference type="GO" id="GO:0005737">
    <property type="term" value="C:cytoplasm"/>
    <property type="evidence" value="ECO:0007669"/>
    <property type="project" value="UniProtKB-SubCell"/>
</dbReference>
<keyword evidence="5 11" id="KW-0408">Iron</keyword>
<feature type="binding site" evidence="11">
    <location>
        <position position="25"/>
    </location>
    <ligand>
        <name>[4Fe-4S] cluster</name>
        <dbReference type="ChEBI" id="CHEBI:49883"/>
    </ligand>
</feature>
<reference evidence="13 14" key="1">
    <citation type="submission" date="2016-04" db="EMBL/GenBank/DDBJ databases">
        <title>Peptidophaga gingivicola gen. nov., sp. nov., isolated from human subgingival plaque.</title>
        <authorList>
            <person name="Beall C.J."/>
            <person name="Mokrzan E.M."/>
            <person name="Griffen A.L."/>
            <person name="Leys E.J."/>
        </authorList>
    </citation>
    <scope>NUCLEOTIDE SEQUENCE [LARGE SCALE GENOMIC DNA]</scope>
    <source>
        <strain evidence="13 14">BA112</strain>
    </source>
</reference>
<dbReference type="GO" id="GO:0051539">
    <property type="term" value="F:4 iron, 4 sulfur cluster binding"/>
    <property type="evidence" value="ECO:0007669"/>
    <property type="project" value="UniProtKB-UniRule"/>
</dbReference>
<evidence type="ECO:0000256" key="7">
    <source>
        <dbReference type="ARBA" id="ARBA00023015"/>
    </source>
</evidence>
<evidence type="ECO:0000256" key="6">
    <source>
        <dbReference type="ARBA" id="ARBA00023014"/>
    </source>
</evidence>
<comment type="caution">
    <text evidence="13">The sequence shown here is derived from an EMBL/GenBank/DDBJ whole genome shotgun (WGS) entry which is preliminary data.</text>
</comment>
<keyword evidence="11" id="KW-0963">Cytoplasm</keyword>
<dbReference type="GO" id="GO:0046872">
    <property type="term" value="F:metal ion binding"/>
    <property type="evidence" value="ECO:0007669"/>
    <property type="project" value="UniProtKB-KW"/>
</dbReference>
<keyword evidence="9 11" id="KW-1015">Disulfide bond</keyword>
<dbReference type="STRING" id="1823756.A4H34_04955"/>
<dbReference type="EMBL" id="LVZK01000001">
    <property type="protein sequence ID" value="OAP86487.1"/>
    <property type="molecule type" value="Genomic_DNA"/>
</dbReference>
<dbReference type="GO" id="GO:0045454">
    <property type="term" value="P:cell redox homeostasis"/>
    <property type="evidence" value="ECO:0007669"/>
    <property type="project" value="TreeGrafter"/>
</dbReference>
<accession>A0A179B465</accession>
<dbReference type="Pfam" id="PF02467">
    <property type="entry name" value="Whib"/>
    <property type="match status" value="1"/>
</dbReference>
<dbReference type="PROSITE" id="PS51674">
    <property type="entry name" value="4FE4S_WBL"/>
    <property type="match status" value="1"/>
</dbReference>
<feature type="binding site" evidence="11">
    <location>
        <position position="57"/>
    </location>
    <ligand>
        <name>[4Fe-4S] cluster</name>
        <dbReference type="ChEBI" id="CHEBI:49883"/>
    </ligand>
</feature>
<dbReference type="GO" id="GO:0003677">
    <property type="term" value="F:DNA binding"/>
    <property type="evidence" value="ECO:0007669"/>
    <property type="project" value="UniProtKB-UniRule"/>
</dbReference>
<organism evidence="13 14">
    <name type="scientific">Peptidiphaga gingivicola</name>
    <dbReference type="NCBI Taxonomy" id="2741497"/>
    <lineage>
        <taxon>Bacteria</taxon>
        <taxon>Bacillati</taxon>
        <taxon>Actinomycetota</taxon>
        <taxon>Actinomycetes</taxon>
        <taxon>Actinomycetales</taxon>
        <taxon>Actinomycetaceae</taxon>
        <taxon>Peptidiphaga</taxon>
    </lineage>
</organism>
<protein>
    <recommendedName>
        <fullName evidence="11">Transcriptional regulator WhiB</fullName>
    </recommendedName>
</protein>
<evidence type="ECO:0000256" key="9">
    <source>
        <dbReference type="ARBA" id="ARBA00023157"/>
    </source>
</evidence>
<evidence type="ECO:0000256" key="10">
    <source>
        <dbReference type="ARBA" id="ARBA00023163"/>
    </source>
</evidence>
<gene>
    <name evidence="11" type="primary">whiB</name>
    <name evidence="13" type="ORF">A4H34_04955</name>
</gene>
<evidence type="ECO:0000256" key="1">
    <source>
        <dbReference type="ARBA" id="ARBA00004496"/>
    </source>
</evidence>
<name>A0A179B465_9ACTO</name>
<dbReference type="OrthoDB" id="5192305at2"/>
<evidence type="ECO:0000259" key="12">
    <source>
        <dbReference type="PROSITE" id="PS51674"/>
    </source>
</evidence>
<keyword evidence="4 11" id="KW-0479">Metal-binding</keyword>
<comment type="subcellular location">
    <subcellularLocation>
        <location evidence="1 11">Cytoplasm</location>
    </subcellularLocation>
</comment>
<dbReference type="AlphaFoldDB" id="A0A179B465"/>
<keyword evidence="10 11" id="KW-0804">Transcription</keyword>
<dbReference type="Proteomes" id="UP000078368">
    <property type="component" value="Unassembled WGS sequence"/>
</dbReference>
<comment type="function">
    <text evidence="11">Acts as a transcriptional regulator. Probably redox-responsive. The apo- but not holo-form probably binds DNA.</text>
</comment>
<evidence type="ECO:0000256" key="11">
    <source>
        <dbReference type="HAMAP-Rule" id="MF_01479"/>
    </source>
</evidence>
<keyword evidence="6 11" id="KW-0411">Iron-sulfur</keyword>
<feature type="binding site" evidence="11">
    <location>
        <position position="51"/>
    </location>
    <ligand>
        <name>[4Fe-4S] cluster</name>
        <dbReference type="ChEBI" id="CHEBI:49883"/>
    </ligand>
</feature>
<evidence type="ECO:0000256" key="2">
    <source>
        <dbReference type="ARBA" id="ARBA00006597"/>
    </source>
</evidence>
<comment type="similarity">
    <text evidence="2 11">Belongs to the WhiB family.</text>
</comment>
<proteinExistence type="inferred from homology"/>
<keyword evidence="8 11" id="KW-0238">DNA-binding</keyword>
<comment type="cofactor">
    <cofactor evidence="11">
        <name>[4Fe-4S] cluster</name>
        <dbReference type="ChEBI" id="CHEBI:49883"/>
    </cofactor>
    <text evidence="11">Binds 1 [4Fe-4S] cluster per subunit. Following nitrosylation of the [4Fe-4S] cluster binds 1 [4Fe-8(NO)] cluster per subunit.</text>
</comment>
<sequence length="92" mass="10273">MTDIFDLGYDKASAEELRWQDFALCAETDPDIFFPEKGGSTAPATSVCASCPVQAECLEYAISNDIRHGIWGGMSDNDRRRISRERRRARGA</sequence>
<feature type="binding site" evidence="11">
    <location>
        <position position="48"/>
    </location>
    <ligand>
        <name>[4Fe-4S] cluster</name>
        <dbReference type="ChEBI" id="CHEBI:49883"/>
    </ligand>
</feature>
<dbReference type="GO" id="GO:0045892">
    <property type="term" value="P:negative regulation of DNA-templated transcription"/>
    <property type="evidence" value="ECO:0007669"/>
    <property type="project" value="TreeGrafter"/>
</dbReference>
<dbReference type="GO" id="GO:0035731">
    <property type="term" value="F:dinitrosyl-iron complex binding"/>
    <property type="evidence" value="ECO:0007669"/>
    <property type="project" value="UniProtKB-UniRule"/>
</dbReference>
<evidence type="ECO:0000313" key="13">
    <source>
        <dbReference type="EMBL" id="OAP86487.1"/>
    </source>
</evidence>
<evidence type="ECO:0000256" key="8">
    <source>
        <dbReference type="ARBA" id="ARBA00023125"/>
    </source>
</evidence>
<keyword evidence="3 11" id="KW-0004">4Fe-4S</keyword>
<evidence type="ECO:0000256" key="4">
    <source>
        <dbReference type="ARBA" id="ARBA00022723"/>
    </source>
</evidence>
<comment type="PTM">
    <text evidence="11">Upon Fe-S cluster removal intramolecular disulfide bonds are formed.</text>
</comment>
<dbReference type="PANTHER" id="PTHR38839">
    <property type="entry name" value="TRANSCRIPTIONAL REGULATOR WHID-RELATED"/>
    <property type="match status" value="1"/>
</dbReference>
<keyword evidence="14" id="KW-1185">Reference proteome</keyword>
<evidence type="ECO:0000256" key="3">
    <source>
        <dbReference type="ARBA" id="ARBA00022485"/>
    </source>
</evidence>
<keyword evidence="7 11" id="KW-0805">Transcription regulation</keyword>
<dbReference type="RefSeq" id="WP_009199311.1">
    <property type="nucleotide sequence ID" value="NZ_LVZK01000001.1"/>
</dbReference>
<dbReference type="PANTHER" id="PTHR38839:SF4">
    <property type="entry name" value="TRANSCRIPTIONAL REGULATOR WHIB"/>
    <property type="match status" value="1"/>
</dbReference>
<evidence type="ECO:0000256" key="5">
    <source>
        <dbReference type="ARBA" id="ARBA00023004"/>
    </source>
</evidence>
<evidence type="ECO:0000313" key="14">
    <source>
        <dbReference type="Proteomes" id="UP000078368"/>
    </source>
</evidence>